<dbReference type="HOGENOM" id="CLU_697940_0_0_14"/>
<keyword evidence="1" id="KW-0449">Lipoprotein</keyword>
<keyword evidence="2" id="KW-1185">Reference proteome</keyword>
<dbReference type="AlphaFoldDB" id="D5E6H0"/>
<dbReference type="PROSITE" id="PS51257">
    <property type="entry name" value="PROKAR_LIPOPROTEIN"/>
    <property type="match status" value="1"/>
</dbReference>
<dbReference type="Proteomes" id="UP000001845">
    <property type="component" value="Chromosome"/>
</dbReference>
<dbReference type="STRING" id="512564.MCRO_0766"/>
<reference evidence="2" key="1">
    <citation type="submission" date="2010-03" db="EMBL/GenBank/DDBJ databases">
        <title>The complete genome of Mycoplasma crocodyli MP145.</title>
        <authorList>
            <person name="Glass J.I."/>
            <person name="Durkin A.S."/>
            <person name="Hostetler J."/>
            <person name="Jackson J."/>
            <person name="Johnson J."/>
            <person name="May M.A."/>
            <person name="Paralanov V."/>
            <person name="Radune D."/>
            <person name="Szczypinski B."/>
            <person name="Brown D.R."/>
        </authorList>
    </citation>
    <scope>NUCLEOTIDE SEQUENCE [LARGE SCALE GENOMIC DNA]</scope>
    <source>
        <strain evidence="2">ATCC 51981 / MP145</strain>
    </source>
</reference>
<reference key="2">
    <citation type="submission" date="2010-03" db="EMBL/GenBank/DDBJ databases">
        <authorList>
            <person name="Ma Z."/>
            <person name="Wang X."/>
            <person name="Liu H."/>
        </authorList>
    </citation>
    <scope>NUCLEOTIDE SEQUENCE</scope>
    <source>
        <strain>MP145</strain>
    </source>
</reference>
<sequence length="395" mass="44902">MKNKKNKLLLVGSVLGLASMTTIVVSCGKNNNDTLKEKLDQLEKLQSTISPILNNTLFTKSSEIKEKDFDFKIDKTIFGIKDFSITNLKDDSLTINFSVFIISNPEKNFTTSKEITEIVKLIKQTLNEYINVVNADVQNKESIEITKVKIDDILLQIDKSSYSIDDAKITIINPITLNYSAFISYKENPNIKFNFTKEIKGFKIPNSDNIEAIKRNELKVAAQTIIVSVPSKASLKSNDVRERDLKIINFDNTKFNLYEKNIKTLSPSQIEFSAKLKFIDTKWDFEETVKVVISGFKEDKTDAQKLAELNSVSENIIADVESKHNKEAKTIQVNDVKLSNYNIANYEITNKSIKLISDREIEFSAKLKFKDPNEKHEVNITKKIVGFMVPESNIS</sequence>
<reference evidence="1 2" key="3">
    <citation type="journal article" date="2011" name="J. Bacteriol.">
        <title>Genome sequences of Mycoplasma alligatoris A21JP2T and Mycoplasma crocodyli MP145T.</title>
        <authorList>
            <person name="Brown D.R."/>
            <person name="Farmerie W.G."/>
            <person name="May M."/>
            <person name="Benders G.A."/>
            <person name="Durkin A.S."/>
            <person name="Hlavinka K."/>
            <person name="Hostetler J."/>
            <person name="Jackson J."/>
            <person name="Johnson J."/>
            <person name="Miller R.H."/>
            <person name="Paralanov V."/>
            <person name="Radune D."/>
            <person name="Szczypinski B."/>
            <person name="Glass J.I."/>
        </authorList>
    </citation>
    <scope>NUCLEOTIDE SEQUENCE [LARGE SCALE GENOMIC DNA]</scope>
    <source>
        <strain evidence="2">ATCC 51981 / MP145</strain>
    </source>
</reference>
<proteinExistence type="predicted"/>
<dbReference type="EMBL" id="CP001991">
    <property type="protein sequence ID" value="ADE19850.1"/>
    <property type="molecule type" value="Genomic_DNA"/>
</dbReference>
<gene>
    <name evidence="1" type="ordered locus">MCRO_0766</name>
</gene>
<name>D5E6H0_MYCCM</name>
<evidence type="ECO:0000313" key="2">
    <source>
        <dbReference type="Proteomes" id="UP000001845"/>
    </source>
</evidence>
<dbReference type="RefSeq" id="WP_013054626.1">
    <property type="nucleotide sequence ID" value="NC_014014.1"/>
</dbReference>
<dbReference type="KEGG" id="mcd:MCRO_0766"/>
<accession>D5E6H0</accession>
<evidence type="ECO:0000313" key="1">
    <source>
        <dbReference type="EMBL" id="ADE19850.1"/>
    </source>
</evidence>
<organism evidence="1 2">
    <name type="scientific">Mycoplasma crocodyli (strain ATCC 51981 / MP145)</name>
    <dbReference type="NCBI Taxonomy" id="512564"/>
    <lineage>
        <taxon>Bacteria</taxon>
        <taxon>Bacillati</taxon>
        <taxon>Mycoplasmatota</taxon>
        <taxon>Mollicutes</taxon>
        <taxon>Mycoplasmataceae</taxon>
        <taxon>Mycoplasma</taxon>
    </lineage>
</organism>
<protein>
    <submittedName>
        <fullName evidence="1">Putative lipoprotein</fullName>
    </submittedName>
</protein>